<evidence type="ECO:0000313" key="8">
    <source>
        <dbReference type="EMBL" id="NYS48092.1"/>
    </source>
</evidence>
<comment type="subcellular location">
    <subcellularLocation>
        <location evidence="1">Cell membrane</location>
        <topology evidence="1">Single-pass membrane protein</topology>
    </subcellularLocation>
</comment>
<feature type="domain" description="Phage shock protein PspC N-terminal" evidence="7">
    <location>
        <begin position="22"/>
        <end position="75"/>
    </location>
</feature>
<dbReference type="PANTHER" id="PTHR33885">
    <property type="entry name" value="PHAGE SHOCK PROTEIN C"/>
    <property type="match status" value="1"/>
</dbReference>
<evidence type="ECO:0000256" key="5">
    <source>
        <dbReference type="ARBA" id="ARBA00023136"/>
    </source>
</evidence>
<dbReference type="EMBL" id="JACBYF010000028">
    <property type="protein sequence ID" value="NYS48092.1"/>
    <property type="molecule type" value="Genomic_DNA"/>
</dbReference>
<reference evidence="8 9" key="1">
    <citation type="submission" date="2020-07" db="EMBL/GenBank/DDBJ databases">
        <title>MOT database genomes.</title>
        <authorList>
            <person name="Joseph S."/>
            <person name="Aduse-Opoku J."/>
            <person name="Hashim A."/>
            <person name="Wade W."/>
            <person name="Curtis M."/>
        </authorList>
    </citation>
    <scope>NUCLEOTIDE SEQUENCE [LARGE SCALE GENOMIC DNA]</scope>
    <source>
        <strain evidence="8 9">CIP 106318</strain>
    </source>
</reference>
<evidence type="ECO:0000256" key="4">
    <source>
        <dbReference type="ARBA" id="ARBA00022989"/>
    </source>
</evidence>
<protein>
    <submittedName>
        <fullName evidence="8">PspC domain-containing protein</fullName>
    </submittedName>
</protein>
<organism evidence="8 9">
    <name type="scientific">Gemelliphila palaticanis</name>
    <dbReference type="NCBI Taxonomy" id="81950"/>
    <lineage>
        <taxon>Bacteria</taxon>
        <taxon>Bacillati</taxon>
        <taxon>Bacillota</taxon>
        <taxon>Bacilli</taxon>
        <taxon>Bacillales</taxon>
        <taxon>Gemellaceae</taxon>
        <taxon>Gemelliphila</taxon>
    </lineage>
</organism>
<keyword evidence="2" id="KW-1003">Cell membrane</keyword>
<evidence type="ECO:0000256" key="2">
    <source>
        <dbReference type="ARBA" id="ARBA00022475"/>
    </source>
</evidence>
<feature type="transmembrane region" description="Helical" evidence="6">
    <location>
        <begin position="49"/>
        <end position="69"/>
    </location>
</feature>
<comment type="caution">
    <text evidence="8">The sequence shown here is derived from an EMBL/GenBank/DDBJ whole genome shotgun (WGS) entry which is preliminary data.</text>
</comment>
<accession>A0ABX2T0C7</accession>
<dbReference type="PANTHER" id="PTHR33885:SF3">
    <property type="entry name" value="PHAGE SHOCK PROTEIN C"/>
    <property type="match status" value="1"/>
</dbReference>
<evidence type="ECO:0000256" key="1">
    <source>
        <dbReference type="ARBA" id="ARBA00004162"/>
    </source>
</evidence>
<dbReference type="InterPro" id="IPR052027">
    <property type="entry name" value="PspC"/>
</dbReference>
<keyword evidence="4 6" id="KW-1133">Transmembrane helix</keyword>
<keyword evidence="3 6" id="KW-0812">Transmembrane</keyword>
<gene>
    <name evidence="8" type="ORF">HZY85_07900</name>
</gene>
<evidence type="ECO:0000259" key="7">
    <source>
        <dbReference type="Pfam" id="PF04024"/>
    </source>
</evidence>
<dbReference type="RefSeq" id="WP_179941873.1">
    <property type="nucleotide sequence ID" value="NZ_JACBYF010000028.1"/>
</dbReference>
<name>A0ABX2T0C7_9BACL</name>
<keyword evidence="5 6" id="KW-0472">Membrane</keyword>
<evidence type="ECO:0000256" key="6">
    <source>
        <dbReference type="SAM" id="Phobius"/>
    </source>
</evidence>
<evidence type="ECO:0000256" key="3">
    <source>
        <dbReference type="ARBA" id="ARBA00022692"/>
    </source>
</evidence>
<sequence length="100" mass="11449">MARVFSNFNKGLGFIFSMLGIFRSEKGYIAGVCQGLSERFNWNVHLVRLVWIISPFITLGTSIILYLLLTIVMPKRKLSDVSPRSSYAKEDYIDVNSREL</sequence>
<keyword evidence="9" id="KW-1185">Reference proteome</keyword>
<dbReference type="Pfam" id="PF04024">
    <property type="entry name" value="PspC"/>
    <property type="match status" value="1"/>
</dbReference>
<dbReference type="Proteomes" id="UP000531840">
    <property type="component" value="Unassembled WGS sequence"/>
</dbReference>
<evidence type="ECO:0000313" key="9">
    <source>
        <dbReference type="Proteomes" id="UP000531840"/>
    </source>
</evidence>
<dbReference type="InterPro" id="IPR007168">
    <property type="entry name" value="Phageshock_PspC_N"/>
</dbReference>
<proteinExistence type="predicted"/>